<dbReference type="CDD" id="cd11658">
    <property type="entry name" value="SANT_DMAP1_like"/>
    <property type="match status" value="1"/>
</dbReference>
<dbReference type="GO" id="GO:0007129">
    <property type="term" value="P:homologous chromosome pairing at meiosis"/>
    <property type="evidence" value="ECO:0007669"/>
    <property type="project" value="TreeGrafter"/>
</dbReference>
<evidence type="ECO:0000256" key="2">
    <source>
        <dbReference type="ARBA" id="ARBA00004574"/>
    </source>
</evidence>
<dbReference type="SUPFAM" id="SSF48371">
    <property type="entry name" value="ARM repeat"/>
    <property type="match status" value="1"/>
</dbReference>
<dbReference type="Gene3D" id="1.10.10.60">
    <property type="entry name" value="Homeodomain-like"/>
    <property type="match status" value="1"/>
</dbReference>
<comment type="subcellular location">
    <subcellularLocation>
        <location evidence="2">Chromosome</location>
        <location evidence="2">Telomere</location>
    </subcellularLocation>
    <subcellularLocation>
        <location evidence="1">Nucleus inner membrane</location>
    </subcellularLocation>
</comment>
<dbReference type="Proteomes" id="UP000694856">
    <property type="component" value="Chromosome 9"/>
</dbReference>
<keyword evidence="4" id="KW-0597">Phosphoprotein</keyword>
<dbReference type="FunFam" id="1.25.10.10:FF:000637">
    <property type="entry name" value="Telomere repeat binding bouquet formation protein 1"/>
    <property type="match status" value="1"/>
</dbReference>
<evidence type="ECO:0000256" key="11">
    <source>
        <dbReference type="ARBA" id="ARBA00058244"/>
    </source>
</evidence>
<evidence type="ECO:0000256" key="7">
    <source>
        <dbReference type="ARBA" id="ARBA00023054"/>
    </source>
</evidence>
<comment type="similarity">
    <text evidence="12">Belongs to the TERB1 family.</text>
</comment>
<keyword evidence="3" id="KW-0158">Chromosome</keyword>
<dbReference type="Pfam" id="PF00249">
    <property type="entry name" value="Myb_DNA-binding"/>
    <property type="match status" value="1"/>
</dbReference>
<protein>
    <recommendedName>
        <fullName evidence="14">Telomere repeats-binding bouquet formation protein 1</fullName>
    </recommendedName>
    <alternativeName>
        <fullName evidence="15">Coiled-coil domain-containing protein 79</fullName>
    </alternativeName>
</protein>
<evidence type="ECO:0000256" key="5">
    <source>
        <dbReference type="ARBA" id="ARBA00022737"/>
    </source>
</evidence>
<gene>
    <name evidence="20 21" type="primary">TERB1</name>
</gene>
<evidence type="ECO:0000256" key="17">
    <source>
        <dbReference type="SAM" id="MobiDB-lite"/>
    </source>
</evidence>
<accession>A0A8B6YBT2</accession>
<dbReference type="InterPro" id="IPR009057">
    <property type="entry name" value="Homeodomain-like_sf"/>
</dbReference>
<dbReference type="KEGG" id="cfr:102511952"/>
<evidence type="ECO:0000256" key="4">
    <source>
        <dbReference type="ARBA" id="ARBA00022553"/>
    </source>
</evidence>
<evidence type="ECO:0000313" key="20">
    <source>
        <dbReference type="RefSeq" id="XP_006180712.1"/>
    </source>
</evidence>
<evidence type="ECO:0000256" key="14">
    <source>
        <dbReference type="ARBA" id="ARBA00067215"/>
    </source>
</evidence>
<organism evidence="19 20">
    <name type="scientific">Camelus ferus</name>
    <name type="common">Wild bactrian camel</name>
    <name type="synonym">Camelus bactrianus ferus</name>
    <dbReference type="NCBI Taxonomy" id="419612"/>
    <lineage>
        <taxon>Eukaryota</taxon>
        <taxon>Metazoa</taxon>
        <taxon>Chordata</taxon>
        <taxon>Craniata</taxon>
        <taxon>Vertebrata</taxon>
        <taxon>Euteleostomi</taxon>
        <taxon>Mammalia</taxon>
        <taxon>Eutheria</taxon>
        <taxon>Laurasiatheria</taxon>
        <taxon>Artiodactyla</taxon>
        <taxon>Tylopoda</taxon>
        <taxon>Camelidae</taxon>
        <taxon>Camelus</taxon>
    </lineage>
</organism>
<comment type="function">
    <text evidence="11">Meiosis-specific telomere-associated protein involved in meiotic telomere attachment to the nucleus inner membrane, a crucial step for homologous pairing and synapsis. Component of the MAJIN-TERB1-TERB2 complex, which promotes telomere cap exchange by mediating attachment of telomeric DNA to the inner nuclear membrane and replacement of the protective cap of telomeric chromosomes: in early meiosis, the MAJIN-TERB1-TERB2 complex associates with telomeric DNA and the shelterin/telosome complex. During prophase, the complex matures and promotes release of the shelterin/telosome complex from telomeric DNA. In the MAJIN-TERB1-TERB2 complex, TERB1 probably mediates association with the shelterin/telosome complex via interaction with TERF1, promoting priming telomeric DNA attachment'. Promotes telomere association with the nuclear envelope and deposition of the SUN-KASH/LINC complex. Also recruits cohesin to telomeres to develop structural rigidity.</text>
</comment>
<keyword evidence="7 16" id="KW-0175">Coiled coil</keyword>
<dbReference type="CTD" id="283847"/>
<dbReference type="AlphaFoldDB" id="A0A8B6YBT2"/>
<feature type="region of interest" description="Disordered" evidence="17">
    <location>
        <begin position="456"/>
        <end position="493"/>
    </location>
</feature>
<evidence type="ECO:0000313" key="19">
    <source>
        <dbReference type="Proteomes" id="UP000694856"/>
    </source>
</evidence>
<reference evidence="20 21" key="1">
    <citation type="submission" date="2025-04" db="UniProtKB">
        <authorList>
            <consortium name="RefSeq"/>
        </authorList>
    </citation>
    <scope>IDENTIFICATION</scope>
    <source>
        <tissue evidence="20 21">Ear skin</tissue>
    </source>
</reference>
<dbReference type="PROSITE" id="PS51294">
    <property type="entry name" value="HTH_MYB"/>
    <property type="match status" value="1"/>
</dbReference>
<keyword evidence="8" id="KW-0472">Membrane</keyword>
<name>A0A8B6YBT2_CAMFR</name>
<dbReference type="InterPro" id="IPR042359">
    <property type="entry name" value="TERB1"/>
</dbReference>
<evidence type="ECO:0000256" key="3">
    <source>
        <dbReference type="ARBA" id="ARBA00022454"/>
    </source>
</evidence>
<dbReference type="PANTHER" id="PTHR14014">
    <property type="entry name" value="TELOMERE REPEATS-BINDING BOUQUET FORMATION PROTEIN 1"/>
    <property type="match status" value="1"/>
</dbReference>
<dbReference type="GO" id="GO:0005637">
    <property type="term" value="C:nuclear inner membrane"/>
    <property type="evidence" value="ECO:0007669"/>
    <property type="project" value="UniProtKB-SubCell"/>
</dbReference>
<evidence type="ECO:0000256" key="12">
    <source>
        <dbReference type="ARBA" id="ARBA00061256"/>
    </source>
</evidence>
<evidence type="ECO:0000256" key="6">
    <source>
        <dbReference type="ARBA" id="ARBA00022895"/>
    </source>
</evidence>
<feature type="domain" description="HTH myb-type" evidence="18">
    <location>
        <begin position="672"/>
        <end position="729"/>
    </location>
</feature>
<evidence type="ECO:0000256" key="15">
    <source>
        <dbReference type="ARBA" id="ARBA00075653"/>
    </source>
</evidence>
<dbReference type="GO" id="GO:0070197">
    <property type="term" value="P:meiotic attachment of telomere to nuclear envelope"/>
    <property type="evidence" value="ECO:0007669"/>
    <property type="project" value="InterPro"/>
</dbReference>
<dbReference type="InterPro" id="IPR017930">
    <property type="entry name" value="Myb_dom"/>
</dbReference>
<evidence type="ECO:0000259" key="18">
    <source>
        <dbReference type="PROSITE" id="PS51294"/>
    </source>
</evidence>
<dbReference type="SUPFAM" id="SSF46689">
    <property type="entry name" value="Homeodomain-like"/>
    <property type="match status" value="1"/>
</dbReference>
<dbReference type="InterPro" id="IPR001005">
    <property type="entry name" value="SANT/Myb"/>
</dbReference>
<evidence type="ECO:0000313" key="21">
    <source>
        <dbReference type="RefSeq" id="XP_032342349.1"/>
    </source>
</evidence>
<comment type="subunit">
    <text evidence="13">Component of the MAJIN-TERB1-TERB2 complex, composed of MAJIN, TERB1 and TERB2. Interacts with TERF1, STAG3 and SUN1. Interacts (via Myb-like domain) with the cohesin complex; probably mediated via interaction with STAG3.</text>
</comment>
<proteinExistence type="inferred from homology"/>
<dbReference type="SMART" id="SM00717">
    <property type="entry name" value="SANT"/>
    <property type="match status" value="1"/>
</dbReference>
<keyword evidence="10" id="KW-0469">Meiosis</keyword>
<sequence>MQTNMESEDTKKIQEMKTDLNLLLECLKYQMDNAFSQKEALVTIHSICQQNSNAGVYFREIGGLMFVKNLAKSSEHSMVKEAALYTLGAVAEQNVYCQQTLCTSELFEDLTWFLSDNDSNTNLKRMSVYVILVLVSNNRIGQTLVRETGCISVLSHLFRTVLSKYELNLSDKNVFQNYQLWSSVCSTLCVCVNNPQNDENQMLCCSLFPHANDWLINCMQPEIIRPICSFIGLTLANNTYIQKYFISVGGLDVLSQVLVQLESDSHETLSSAKLAVVVTKTVDACIADNPTFGAVLSKYHIVSKLLALLLHESLDSGEKFSIILTLGHCTEDCEENQYDLFKNNGLPLMIQALTESQNEELNKAATFVLHNCKKITEKLSLSLGEYSFDENEVERLKDINMKEKNLEEYWKKAKEILHRIEQLEREGNEEKIQTEKYEDTFSSMNINIQNTFKHLHADSSGGVPKAEDKDKSQSRRLQSHKSHEAMSKACTNDDQMKTLLKSANPVNSCYRESGQNKTVCKTNSSSNQNVCEETTFEKKNFVSQSSDHVFKHPTPTAKNTKQQLPVTDPFTLCSDIINKEVINFLATDNCSKMLKYRCSGCIAVGKSLNSRNFSKLLHSCPYQCDRHKVIVEAEDTYKSELRKSLICNKKILLTPRRRQQLSNESTAPGGIKKRRIRKNFTEEEVNYLFNGVKKMGNHWNLILWSFPFQQGRKAVDLAHKYHKLIKRPKCAAT</sequence>
<dbReference type="Gene3D" id="1.25.10.10">
    <property type="entry name" value="Leucine-rich Repeat Variant"/>
    <property type="match status" value="2"/>
</dbReference>
<dbReference type="GeneID" id="102511952"/>
<keyword evidence="5" id="KW-0677">Repeat</keyword>
<evidence type="ECO:0000256" key="16">
    <source>
        <dbReference type="SAM" id="Coils"/>
    </source>
</evidence>
<dbReference type="InterPro" id="IPR011989">
    <property type="entry name" value="ARM-like"/>
</dbReference>
<keyword evidence="19" id="KW-1185">Reference proteome</keyword>
<feature type="coiled-coil region" evidence="16">
    <location>
        <begin position="406"/>
        <end position="440"/>
    </location>
</feature>
<dbReference type="RefSeq" id="XP_032342349.1">
    <property type="nucleotide sequence ID" value="XM_032486458.1"/>
</dbReference>
<keyword evidence="6" id="KW-0779">Telomere</keyword>
<evidence type="ECO:0000256" key="10">
    <source>
        <dbReference type="ARBA" id="ARBA00023254"/>
    </source>
</evidence>
<dbReference type="RefSeq" id="XP_006180712.1">
    <property type="nucleotide sequence ID" value="XM_006180650.3"/>
</dbReference>
<evidence type="ECO:0000256" key="1">
    <source>
        <dbReference type="ARBA" id="ARBA00004540"/>
    </source>
</evidence>
<dbReference type="GO" id="GO:0000781">
    <property type="term" value="C:chromosome, telomeric region"/>
    <property type="evidence" value="ECO:0007669"/>
    <property type="project" value="UniProtKB-SubCell"/>
</dbReference>
<evidence type="ECO:0000256" key="13">
    <source>
        <dbReference type="ARBA" id="ARBA00065813"/>
    </source>
</evidence>
<evidence type="ECO:0000256" key="9">
    <source>
        <dbReference type="ARBA" id="ARBA00023242"/>
    </source>
</evidence>
<dbReference type="PANTHER" id="PTHR14014:SF0">
    <property type="entry name" value="TELOMERE REPEATS-BINDING BOUQUET FORMATION PROTEIN 1"/>
    <property type="match status" value="1"/>
</dbReference>
<dbReference type="InterPro" id="IPR016024">
    <property type="entry name" value="ARM-type_fold"/>
</dbReference>
<keyword evidence="9" id="KW-0539">Nucleus</keyword>
<dbReference type="FunFam" id="1.10.10.60:FF:000569">
    <property type="entry name" value="telomere repeats-binding bouquet formation protein 1"/>
    <property type="match status" value="1"/>
</dbReference>
<evidence type="ECO:0000256" key="8">
    <source>
        <dbReference type="ARBA" id="ARBA00023136"/>
    </source>
</evidence>